<dbReference type="InterPro" id="IPR000210">
    <property type="entry name" value="BTB/POZ_dom"/>
</dbReference>
<dbReference type="InterPro" id="IPR057093">
    <property type="entry name" value="H1_KCTD8_12_16"/>
</dbReference>
<keyword evidence="2" id="KW-0597">Phosphoprotein</keyword>
<evidence type="ECO:0000256" key="6">
    <source>
        <dbReference type="ARBA" id="ARBA00023273"/>
    </source>
</evidence>
<dbReference type="EMBL" id="VXIV02000139">
    <property type="protein sequence ID" value="KAF6040441.1"/>
    <property type="molecule type" value="Genomic_DNA"/>
</dbReference>
<keyword evidence="6" id="KW-0966">Cell projection</keyword>
<dbReference type="CDD" id="cd22204">
    <property type="entry name" value="H1_KCTD12-like"/>
    <property type="match status" value="1"/>
</dbReference>
<dbReference type="PANTHER" id="PTHR14499:SF136">
    <property type="entry name" value="GH08630P"/>
    <property type="match status" value="1"/>
</dbReference>
<proteinExistence type="predicted"/>
<evidence type="ECO:0000256" key="5">
    <source>
        <dbReference type="ARBA" id="ARBA00023257"/>
    </source>
</evidence>
<reference evidence="11" key="1">
    <citation type="submission" date="2020-06" db="EMBL/GenBank/DDBJ databases">
        <title>Draft genome of Bugula neritina, a colonial animal packing powerful symbionts and potential medicines.</title>
        <authorList>
            <person name="Rayko M."/>
        </authorList>
    </citation>
    <scope>NUCLEOTIDE SEQUENCE [LARGE SCALE GENOMIC DNA]</scope>
    <source>
        <strain evidence="11">Kwan_BN1</strain>
    </source>
</reference>
<keyword evidence="12" id="KW-1185">Reference proteome</keyword>
<evidence type="ECO:0000256" key="3">
    <source>
        <dbReference type="ARBA" id="ARBA00023018"/>
    </source>
</evidence>
<dbReference type="SMART" id="SM00225">
    <property type="entry name" value="BTB"/>
    <property type="match status" value="1"/>
</dbReference>
<name>A0A7J7KQH8_BUGNE</name>
<dbReference type="Proteomes" id="UP000593567">
    <property type="component" value="Unassembled WGS sequence"/>
</dbReference>
<organism evidence="11 12">
    <name type="scientific">Bugula neritina</name>
    <name type="common">Brown bryozoan</name>
    <name type="synonym">Sertularia neritina</name>
    <dbReference type="NCBI Taxonomy" id="10212"/>
    <lineage>
        <taxon>Eukaryota</taxon>
        <taxon>Metazoa</taxon>
        <taxon>Spiralia</taxon>
        <taxon>Lophotrochozoa</taxon>
        <taxon>Bryozoa</taxon>
        <taxon>Gymnolaemata</taxon>
        <taxon>Cheilostomatida</taxon>
        <taxon>Flustrina</taxon>
        <taxon>Buguloidea</taxon>
        <taxon>Bugulidae</taxon>
        <taxon>Bugula</taxon>
    </lineage>
</organism>
<comment type="caution">
    <text evidence="11">The sequence shown here is derived from an EMBL/GenBank/DDBJ whole genome shotgun (WGS) entry which is preliminary data.</text>
</comment>
<dbReference type="PANTHER" id="PTHR14499">
    <property type="entry name" value="POTASSIUM CHANNEL TETRAMERIZATION DOMAIN-CONTAINING"/>
    <property type="match status" value="1"/>
</dbReference>
<dbReference type="OrthoDB" id="2414723at2759"/>
<keyword evidence="5" id="KW-0628">Postsynaptic cell membrane</keyword>
<dbReference type="GO" id="GO:0045211">
    <property type="term" value="C:postsynaptic membrane"/>
    <property type="evidence" value="ECO:0007669"/>
    <property type="project" value="UniProtKB-SubCell"/>
</dbReference>
<keyword evidence="4" id="KW-0472">Membrane</keyword>
<evidence type="ECO:0000256" key="7">
    <source>
        <dbReference type="ARBA" id="ARBA00034100"/>
    </source>
</evidence>
<dbReference type="GO" id="GO:0042734">
    <property type="term" value="C:presynaptic membrane"/>
    <property type="evidence" value="ECO:0007669"/>
    <property type="project" value="UniProtKB-SubCell"/>
</dbReference>
<gene>
    <name evidence="11" type="ORF">EB796_001223</name>
</gene>
<evidence type="ECO:0000256" key="8">
    <source>
        <dbReference type="ARBA" id="ARBA00034111"/>
    </source>
</evidence>
<evidence type="ECO:0000256" key="9">
    <source>
        <dbReference type="ARBA" id="ARBA00057758"/>
    </source>
</evidence>
<keyword evidence="1" id="KW-1003">Cell membrane</keyword>
<dbReference type="InterPro" id="IPR011333">
    <property type="entry name" value="SKP1/BTB/POZ_sf"/>
</dbReference>
<evidence type="ECO:0000256" key="1">
    <source>
        <dbReference type="ARBA" id="ARBA00022475"/>
    </source>
</evidence>
<keyword evidence="3" id="KW-0770">Synapse</keyword>
<dbReference type="Pfam" id="PF23110">
    <property type="entry name" value="H1_KCTD8_12_16"/>
    <property type="match status" value="1"/>
</dbReference>
<dbReference type="SUPFAM" id="SSF54695">
    <property type="entry name" value="POZ domain"/>
    <property type="match status" value="1"/>
</dbReference>
<dbReference type="Gene3D" id="3.30.710.10">
    <property type="entry name" value="Potassium Channel Kv1.1, Chain A"/>
    <property type="match status" value="1"/>
</dbReference>
<protein>
    <submittedName>
        <fullName evidence="11">KCTD16</fullName>
    </submittedName>
</protein>
<sequence>MTTSSSTIDLNVGGVHYTTSLTTLVSAKESLLCSMFEESKPANDCKDNLGRVFIDRDGVLFRYILDYLRNRKLVLPENFSELSRLRLEAEYYRLPELIKLLDYQNSKSFLKPTLGPIRSSPSTTELADNTGSITVGYRGTFAFGRDGLAEIKFRRLCRLLVCGKVNLCRAVFRDTLNENRDADRGDGGRYSCRFYLKHNFLEQAFDMLIDAGFELKAACGTGTNTVSCEHSPVPTSASMPSASNTKTHLPQLVSQVSEEGRWYHYNEFVWVKAT</sequence>
<dbReference type="AlphaFoldDB" id="A0A7J7KQH8"/>
<comment type="function">
    <text evidence="9">Auxiliary subunit of GABA-B receptors that determine the pharmacology and kinetics of the receptor response. Increases agonist potency and markedly alter the G-protein signaling of the receptors by accelerating onset and promoting desensitization.</text>
</comment>
<feature type="domain" description="BTB" evidence="10">
    <location>
        <begin position="6"/>
        <end position="109"/>
    </location>
</feature>
<evidence type="ECO:0000313" key="12">
    <source>
        <dbReference type="Proteomes" id="UP000593567"/>
    </source>
</evidence>
<evidence type="ECO:0000259" key="10">
    <source>
        <dbReference type="SMART" id="SM00225"/>
    </source>
</evidence>
<comment type="subcellular location">
    <subcellularLocation>
        <location evidence="7">Postsynaptic cell membrane</location>
    </subcellularLocation>
    <subcellularLocation>
        <location evidence="8">Presynaptic cell membrane</location>
    </subcellularLocation>
</comment>
<evidence type="ECO:0000256" key="2">
    <source>
        <dbReference type="ARBA" id="ARBA00022553"/>
    </source>
</evidence>
<evidence type="ECO:0000256" key="4">
    <source>
        <dbReference type="ARBA" id="ARBA00023136"/>
    </source>
</evidence>
<dbReference type="InterPro" id="IPR003131">
    <property type="entry name" value="T1-type_BTB"/>
</dbReference>
<dbReference type="GO" id="GO:0051260">
    <property type="term" value="P:protein homooligomerization"/>
    <property type="evidence" value="ECO:0007669"/>
    <property type="project" value="InterPro"/>
</dbReference>
<evidence type="ECO:0000313" key="11">
    <source>
        <dbReference type="EMBL" id="KAF6040441.1"/>
    </source>
</evidence>
<accession>A0A7J7KQH8</accession>
<dbReference type="Pfam" id="PF02214">
    <property type="entry name" value="BTB_2"/>
    <property type="match status" value="1"/>
</dbReference>